<dbReference type="STRING" id="1419482.SAMN05444266_106247"/>
<dbReference type="Proteomes" id="UP000184420">
    <property type="component" value="Unassembled WGS sequence"/>
</dbReference>
<gene>
    <name evidence="2" type="ORF">SAMN05444266_106247</name>
</gene>
<name>A0A1M7FRA2_9BACT</name>
<organism evidence="2 3">
    <name type="scientific">Chitinophaga jiangningensis</name>
    <dbReference type="NCBI Taxonomy" id="1419482"/>
    <lineage>
        <taxon>Bacteria</taxon>
        <taxon>Pseudomonadati</taxon>
        <taxon>Bacteroidota</taxon>
        <taxon>Chitinophagia</taxon>
        <taxon>Chitinophagales</taxon>
        <taxon>Chitinophagaceae</taxon>
        <taxon>Chitinophaga</taxon>
    </lineage>
</organism>
<sequence>MKKIWSKQVFRVHRLAGLIAGLLLLLISITGSMLVFSDELDEALYHNNYHISPGNHYLPVQQQFQAVRNRLQPDQPYLMVTHLPQSPTETTIIRAEYNAEKKIYFFVNPYTAQIVAQRGNTDYFMGKVLFFHFTLLSGKTGAQIILITAILLAVSLLTGIWIYRHAFGKVLTFRVKPEWSHRNRRWRNLHRIIGVWAILFNLVMVITGIIMVQKVIDSRKGKLAPTKEIPSNLDYDQLVAEARKAIPGLTVMGIRPPKKADAPIRILGHAGEARIWGEFASSVYFDNKTGNIQKIAAIHNAKLADKFAAIVPQLHFGNYGGLPLKIIWSLFGLAPGLLSISGCLIWYRRKFILKQTTKHHP</sequence>
<dbReference type="InterPro" id="IPR005625">
    <property type="entry name" value="PepSY-ass_TM"/>
</dbReference>
<feature type="transmembrane region" description="Helical" evidence="1">
    <location>
        <begin position="141"/>
        <end position="163"/>
    </location>
</feature>
<dbReference type="RefSeq" id="WP_073083311.1">
    <property type="nucleotide sequence ID" value="NZ_FRBL01000006.1"/>
</dbReference>
<dbReference type="AlphaFoldDB" id="A0A1M7FRA2"/>
<dbReference type="OrthoDB" id="6307929at2"/>
<evidence type="ECO:0000313" key="2">
    <source>
        <dbReference type="EMBL" id="SHM06611.1"/>
    </source>
</evidence>
<evidence type="ECO:0000313" key="3">
    <source>
        <dbReference type="Proteomes" id="UP000184420"/>
    </source>
</evidence>
<reference evidence="2 3" key="1">
    <citation type="submission" date="2016-11" db="EMBL/GenBank/DDBJ databases">
        <authorList>
            <person name="Jaros S."/>
            <person name="Januszkiewicz K."/>
            <person name="Wedrychowicz H."/>
        </authorList>
    </citation>
    <scope>NUCLEOTIDE SEQUENCE [LARGE SCALE GENOMIC DNA]</scope>
    <source>
        <strain evidence="2 3">DSM 27406</strain>
    </source>
</reference>
<accession>A0A1M7FRA2</accession>
<keyword evidence="1" id="KW-0812">Transmembrane</keyword>
<proteinExistence type="predicted"/>
<feature type="transmembrane region" description="Helical" evidence="1">
    <location>
        <begin position="192"/>
        <end position="212"/>
    </location>
</feature>
<dbReference type="EMBL" id="FRBL01000006">
    <property type="protein sequence ID" value="SHM06611.1"/>
    <property type="molecule type" value="Genomic_DNA"/>
</dbReference>
<keyword evidence="1" id="KW-0472">Membrane</keyword>
<dbReference type="Pfam" id="PF03929">
    <property type="entry name" value="PepSY_TM"/>
    <property type="match status" value="1"/>
</dbReference>
<feature type="transmembrane region" description="Helical" evidence="1">
    <location>
        <begin position="326"/>
        <end position="347"/>
    </location>
</feature>
<evidence type="ECO:0000256" key="1">
    <source>
        <dbReference type="SAM" id="Phobius"/>
    </source>
</evidence>
<keyword evidence="1" id="KW-1133">Transmembrane helix</keyword>
<dbReference type="PANTHER" id="PTHR34219">
    <property type="entry name" value="IRON-REGULATED INNER MEMBRANE PROTEIN-RELATED"/>
    <property type="match status" value="1"/>
</dbReference>
<keyword evidence="3" id="KW-1185">Reference proteome</keyword>
<protein>
    <submittedName>
        <fullName evidence="2">Uncharacterized iron-regulated membrane protein</fullName>
    </submittedName>
</protein>